<feature type="chain" id="PRO_5013244034" description="WAP domain-containing protein" evidence="1">
    <location>
        <begin position="16"/>
        <end position="465"/>
    </location>
</feature>
<dbReference type="EMBL" id="CP017822">
    <property type="protein sequence ID" value="APA12226.1"/>
    <property type="molecule type" value="Genomic_DNA"/>
</dbReference>
<dbReference type="VEuPathDB" id="FungiDB:sscle_09g069960"/>
<organism evidence="2 3">
    <name type="scientific">Sclerotinia sclerotiorum (strain ATCC 18683 / 1980 / Ss-1)</name>
    <name type="common">White mold</name>
    <name type="synonym">Whetzelinia sclerotiorum</name>
    <dbReference type="NCBI Taxonomy" id="665079"/>
    <lineage>
        <taxon>Eukaryota</taxon>
        <taxon>Fungi</taxon>
        <taxon>Dikarya</taxon>
        <taxon>Ascomycota</taxon>
        <taxon>Pezizomycotina</taxon>
        <taxon>Leotiomycetes</taxon>
        <taxon>Helotiales</taxon>
        <taxon>Sclerotiniaceae</taxon>
        <taxon>Sclerotinia</taxon>
    </lineage>
</organism>
<evidence type="ECO:0000313" key="2">
    <source>
        <dbReference type="EMBL" id="APA12226.1"/>
    </source>
</evidence>
<dbReference type="AlphaFoldDB" id="A0A1D9QBC1"/>
<protein>
    <recommendedName>
        <fullName evidence="4">WAP domain-containing protein</fullName>
    </recommendedName>
</protein>
<evidence type="ECO:0000313" key="3">
    <source>
        <dbReference type="Proteomes" id="UP000177798"/>
    </source>
</evidence>
<dbReference type="OrthoDB" id="3562195at2759"/>
<sequence>MKFLITLFLLGLSDAHWWQGSDACGYVVGGSHNHVAREIRELDCSSYMRTTVTPSYITSGIVTITTVILTEITYTEASTNIVYVTARALKPRDTVIVTVTGDAITLTTTETIPPYATSACPDHSAYVEACRSHLNVVVNTITVTAPTSYVTDYATVNLSGVSPGSPSSDPIPALNPNRVETITVTATVVGEPNSGSSSKSSVVVEPTSANVTFLSLSSSSSASEILLMQSSSTLSFNSSLTAFVSTSTSFDVLKASTISPSIFSVSSLNASYTTLLSSTETGSLVTSSNSASETILTLLTPTSSSLPYTSSTITSQPLSNFSSTSTSLPVSSSSSSPRFPVSPLVTTCNTTAVCRQNQHCSSDKTCLCQPSLSGTGYCMADTPCSALSSCATDSDCGSGSACMRTCCSENKCLSLLGLCQNPDTATVIFGRDEEGNNRHGMAGDVAEEEEEWTNRGPWAKRLGRM</sequence>
<proteinExistence type="predicted"/>
<accession>A0A1D9QBC1</accession>
<dbReference type="Proteomes" id="UP000177798">
    <property type="component" value="Chromosome 9"/>
</dbReference>
<evidence type="ECO:0000256" key="1">
    <source>
        <dbReference type="SAM" id="SignalP"/>
    </source>
</evidence>
<evidence type="ECO:0008006" key="4">
    <source>
        <dbReference type="Google" id="ProtNLM"/>
    </source>
</evidence>
<name>A0A1D9QBC1_SCLS1</name>
<keyword evidence="1" id="KW-0732">Signal</keyword>
<feature type="signal peptide" evidence="1">
    <location>
        <begin position="1"/>
        <end position="15"/>
    </location>
</feature>
<gene>
    <name evidence="2" type="ORF">sscle_09g069960</name>
</gene>
<reference evidence="3" key="1">
    <citation type="journal article" date="2017" name="Genome Biol. Evol.">
        <title>The complete genome sequence of the phytopathogenic fungus Sclerotinia sclerotiorum reveals insights into the genome architecture of broad host range pathogens.</title>
        <authorList>
            <person name="Derbyshire M."/>
            <person name="Denton-Giles M."/>
            <person name="Hegedus D."/>
            <person name="Seifbarghy S."/>
            <person name="Rollins J."/>
            <person name="van Kan J."/>
            <person name="Seidl M.F."/>
            <person name="Faino L."/>
            <person name="Mbengue M."/>
            <person name="Navaud O."/>
            <person name="Raffaele S."/>
            <person name="Hammond-Kosack K."/>
            <person name="Heard S."/>
            <person name="Oliver R."/>
        </authorList>
    </citation>
    <scope>NUCLEOTIDE SEQUENCE [LARGE SCALE GENOMIC DNA]</scope>
    <source>
        <strain evidence="3">ATCC 18683 / 1980 / Ss-1</strain>
    </source>
</reference>